<feature type="domain" description="Beta-galactosidase trimerisation" evidence="1">
    <location>
        <begin position="377"/>
        <end position="437"/>
    </location>
</feature>
<dbReference type="CDD" id="cd03143">
    <property type="entry name" value="A4_beta-galactosidase_middle_domain"/>
    <property type="match status" value="1"/>
</dbReference>
<dbReference type="SUPFAM" id="SSF52317">
    <property type="entry name" value="Class I glutamine amidotransferase-like"/>
    <property type="match status" value="1"/>
</dbReference>
<dbReference type="GO" id="GO:0004565">
    <property type="term" value="F:beta-galactosidase activity"/>
    <property type="evidence" value="ECO:0007669"/>
    <property type="project" value="InterPro"/>
</dbReference>
<dbReference type="EMBL" id="UZWD01000021">
    <property type="protein sequence ID" value="VDS04242.1"/>
    <property type="molecule type" value="Genomic_DNA"/>
</dbReference>
<reference evidence="2 3" key="1">
    <citation type="submission" date="2018-12" db="EMBL/GenBank/DDBJ databases">
        <authorList>
            <person name="Criscuolo A."/>
        </authorList>
    </citation>
    <scope>NUCLEOTIDE SEQUENCE [LARGE SCALE GENOMIC DNA]</scope>
    <source>
        <strain evidence="2">ACIP1116281</strain>
    </source>
</reference>
<dbReference type="Gene3D" id="3.40.50.880">
    <property type="match status" value="1"/>
</dbReference>
<sequence length="668" mass="73790">MRLRQVHLDFHTSDLIEDIGSRFDAKAFGQAFKDADVDSVTIFSKCHHGHSYHPTAIGRMHPHLKFDLMRAQIDALHAHNIKAPLYLSGGWDELAANQQPGWRLMDENGLPKRVGGDPLGDGWAYLDFASPYLDYLCQQVKEVMVNYPDGDGIFIDITYQQLSAGPWTQQRMDAAGLDWESAEDRAKFAEQVNYELFEGVQQAVHKHDPNKPLFFNLGHVRRGRRDVYKRYFSHLELESLPTAKWGYDHFPLSARYVDVFGEPFIGMTGKFHHLWGEIGSYKAPQALAYEVAAMQAYGAGASIGDHLHPNGAVDATSYKAIGAAYAEAKAAEPWTIGSRNRADIGLVSVEGSRRPGFVGTPGTSNAADEGAARVLLEGKFTFDVLDTDMDFSPYRLLILPDEVIVDNALKLALDTYVAQGGKLLLTGQSGLDADKGLLFDIGAEWHGANPYSGDYALHDAAIRADFVADPIYMYVGSERISVTDGQSLGVVYDPYFERSPKHFSGHVHTPRRSDPSGYAAGVRKGNITYLAHKAFSAYRQSGAVAILELLEKTILSCLDGAPNVRVGLPRAGRVTVRHQPVEGRDVVHLLFAQPALRGELRGDNVQPIQDFVTLSDVAVDLAIGNREVETVRVVPSGEAIDFDVVDQRLRFKVPRLEGAAKIEVQYRQ</sequence>
<dbReference type="SUPFAM" id="SSF51445">
    <property type="entry name" value="(Trans)glycosidases"/>
    <property type="match status" value="1"/>
</dbReference>
<evidence type="ECO:0000313" key="3">
    <source>
        <dbReference type="Proteomes" id="UP000268844"/>
    </source>
</evidence>
<dbReference type="OrthoDB" id="9780891at2"/>
<dbReference type="Gene3D" id="3.20.20.80">
    <property type="entry name" value="Glycosidases"/>
    <property type="match status" value="1"/>
</dbReference>
<dbReference type="Proteomes" id="UP000268844">
    <property type="component" value="Unassembled WGS sequence"/>
</dbReference>
<keyword evidence="3" id="KW-1185">Reference proteome</keyword>
<name>A0A447I9N4_9HYPH</name>
<dbReference type="InterPro" id="IPR029062">
    <property type="entry name" value="Class_I_gatase-like"/>
</dbReference>
<accession>A0A447I9N4</accession>
<dbReference type="Pfam" id="PF08532">
    <property type="entry name" value="Glyco_hydro_42M"/>
    <property type="match status" value="1"/>
</dbReference>
<protein>
    <submittedName>
        <fullName evidence="2">Beta-galactosidase trimerization domain protein</fullName>
    </submittedName>
</protein>
<evidence type="ECO:0000259" key="1">
    <source>
        <dbReference type="Pfam" id="PF08532"/>
    </source>
</evidence>
<proteinExistence type="predicted"/>
<dbReference type="RefSeq" id="WP_126149831.1">
    <property type="nucleotide sequence ID" value="NZ_JBHTMH010000002.1"/>
</dbReference>
<dbReference type="InterPro" id="IPR013738">
    <property type="entry name" value="Beta_galactosidase_Trimer"/>
</dbReference>
<dbReference type="InterPro" id="IPR017853">
    <property type="entry name" value="GH"/>
</dbReference>
<dbReference type="InterPro" id="IPR028212">
    <property type="entry name" value="GHL6"/>
</dbReference>
<organism evidence="2 3">
    <name type="scientific">Devosia equisanguinis</name>
    <dbReference type="NCBI Taxonomy" id="2490941"/>
    <lineage>
        <taxon>Bacteria</taxon>
        <taxon>Pseudomonadati</taxon>
        <taxon>Pseudomonadota</taxon>
        <taxon>Alphaproteobacteria</taxon>
        <taxon>Hyphomicrobiales</taxon>
        <taxon>Devosiaceae</taxon>
        <taxon>Devosia</taxon>
    </lineage>
</organism>
<dbReference type="GO" id="GO:0005975">
    <property type="term" value="P:carbohydrate metabolic process"/>
    <property type="evidence" value="ECO:0007669"/>
    <property type="project" value="InterPro"/>
</dbReference>
<dbReference type="Pfam" id="PF14871">
    <property type="entry name" value="GHL6"/>
    <property type="match status" value="1"/>
</dbReference>
<gene>
    <name evidence="2" type="ORF">DEVEQU_01375</name>
</gene>
<evidence type="ECO:0000313" key="2">
    <source>
        <dbReference type="EMBL" id="VDS04242.1"/>
    </source>
</evidence>
<dbReference type="AlphaFoldDB" id="A0A447I9N4"/>